<dbReference type="SUPFAM" id="SSF54160">
    <property type="entry name" value="Chromo domain-like"/>
    <property type="match status" value="1"/>
</dbReference>
<accession>A0A7M7RCQ4</accession>
<feature type="region of interest" description="Disordered" evidence="3">
    <location>
        <begin position="59"/>
        <end position="87"/>
    </location>
</feature>
<protein>
    <recommendedName>
        <fullName evidence="5">Chromo domain-containing protein</fullName>
    </recommendedName>
</protein>
<dbReference type="InterPro" id="IPR023780">
    <property type="entry name" value="Chromo_domain"/>
</dbReference>
<dbReference type="Pfam" id="PF00385">
    <property type="entry name" value="Chromo"/>
    <property type="match status" value="1"/>
</dbReference>
<proteinExistence type="predicted"/>
<evidence type="ECO:0000256" key="4">
    <source>
        <dbReference type="SAM" id="Phobius"/>
    </source>
</evidence>
<evidence type="ECO:0000256" key="2">
    <source>
        <dbReference type="ARBA" id="ARBA00023242"/>
    </source>
</evidence>
<dbReference type="OMA" id="EPLENCA"/>
<evidence type="ECO:0000256" key="3">
    <source>
        <dbReference type="SAM" id="MobiDB-lite"/>
    </source>
</evidence>
<dbReference type="InterPro" id="IPR016197">
    <property type="entry name" value="Chromo-like_dom_sf"/>
</dbReference>
<keyword evidence="4" id="KW-1133">Transmembrane helix</keyword>
<dbReference type="Proteomes" id="UP000007110">
    <property type="component" value="Unassembled WGS sequence"/>
</dbReference>
<keyword evidence="2" id="KW-0539">Nucleus</keyword>
<feature type="transmembrane region" description="Helical" evidence="4">
    <location>
        <begin position="126"/>
        <end position="146"/>
    </location>
</feature>
<dbReference type="CDD" id="cd00024">
    <property type="entry name" value="CD_CSD"/>
    <property type="match status" value="1"/>
</dbReference>
<organism evidence="6 7">
    <name type="scientific">Strongylocentrotus purpuratus</name>
    <name type="common">Purple sea urchin</name>
    <dbReference type="NCBI Taxonomy" id="7668"/>
    <lineage>
        <taxon>Eukaryota</taxon>
        <taxon>Metazoa</taxon>
        <taxon>Echinodermata</taxon>
        <taxon>Eleutherozoa</taxon>
        <taxon>Echinozoa</taxon>
        <taxon>Echinoidea</taxon>
        <taxon>Euechinoidea</taxon>
        <taxon>Echinacea</taxon>
        <taxon>Camarodonta</taxon>
        <taxon>Echinidea</taxon>
        <taxon>Strongylocentrotidae</taxon>
        <taxon>Strongylocentrotus</taxon>
    </lineage>
</organism>
<dbReference type="Gene3D" id="2.40.50.40">
    <property type="match status" value="1"/>
</dbReference>
<feature type="compositionally biased region" description="Polar residues" evidence="3">
    <location>
        <begin position="64"/>
        <end position="78"/>
    </location>
</feature>
<dbReference type="GO" id="GO:0005634">
    <property type="term" value="C:nucleus"/>
    <property type="evidence" value="ECO:0007669"/>
    <property type="project" value="UniProtKB-SubCell"/>
</dbReference>
<dbReference type="PROSITE" id="PS50013">
    <property type="entry name" value="CHROMO_2"/>
    <property type="match status" value="1"/>
</dbReference>
<dbReference type="AlphaFoldDB" id="A0A7M7RCQ4"/>
<comment type="subcellular location">
    <subcellularLocation>
        <location evidence="1">Nucleus</location>
    </subcellularLocation>
</comment>
<dbReference type="InterPro" id="IPR051219">
    <property type="entry name" value="Heterochromatin_chromo-domain"/>
</dbReference>
<dbReference type="KEGG" id="spu:583920"/>
<reference evidence="7" key="1">
    <citation type="submission" date="2015-02" db="EMBL/GenBank/DDBJ databases">
        <title>Genome sequencing for Strongylocentrotus purpuratus.</title>
        <authorList>
            <person name="Murali S."/>
            <person name="Liu Y."/>
            <person name="Vee V."/>
            <person name="English A."/>
            <person name="Wang M."/>
            <person name="Skinner E."/>
            <person name="Han Y."/>
            <person name="Muzny D.M."/>
            <person name="Worley K.C."/>
            <person name="Gibbs R.A."/>
        </authorList>
    </citation>
    <scope>NUCLEOTIDE SEQUENCE</scope>
</reference>
<evidence type="ECO:0000313" key="7">
    <source>
        <dbReference type="Proteomes" id="UP000007110"/>
    </source>
</evidence>
<evidence type="ECO:0000256" key="1">
    <source>
        <dbReference type="ARBA" id="ARBA00004123"/>
    </source>
</evidence>
<dbReference type="RefSeq" id="XP_788901.2">
    <property type="nucleotide sequence ID" value="XM_783808.5"/>
</dbReference>
<sequence length="149" mass="17449">MGDTFEVQEILGSRKTADGEIEYKIRWKEFSPMEDTWEPEENLLDCEEILSDYKKNMAAEQRTKGQNQTTESTPISQRTRLRQRNTPKVQRVLGVKQMPSQVNWSEFSMESERTKRIPHERPLRHLKWAMCGGLLCILTAAILLYLTMD</sequence>
<dbReference type="InParanoid" id="A0A7M7RCQ4"/>
<evidence type="ECO:0000259" key="5">
    <source>
        <dbReference type="PROSITE" id="PS50013"/>
    </source>
</evidence>
<dbReference type="GeneID" id="583920"/>
<keyword evidence="4" id="KW-0472">Membrane</keyword>
<dbReference type="SMART" id="SM00298">
    <property type="entry name" value="CHROMO"/>
    <property type="match status" value="1"/>
</dbReference>
<dbReference type="PANTHER" id="PTHR22812">
    <property type="entry name" value="CHROMOBOX PROTEIN"/>
    <property type="match status" value="1"/>
</dbReference>
<name>A0A7M7RCQ4_STRPU</name>
<dbReference type="OrthoDB" id="5376140at2759"/>
<reference evidence="6" key="2">
    <citation type="submission" date="2021-01" db="UniProtKB">
        <authorList>
            <consortium name="EnsemblMetazoa"/>
        </authorList>
    </citation>
    <scope>IDENTIFICATION</scope>
</reference>
<feature type="domain" description="Chromo" evidence="5">
    <location>
        <begin position="5"/>
        <end position="65"/>
    </location>
</feature>
<dbReference type="EnsemblMetazoa" id="XM_783808">
    <property type="protein sequence ID" value="XP_788901"/>
    <property type="gene ID" value="LOC583920"/>
</dbReference>
<keyword evidence="4" id="KW-0812">Transmembrane</keyword>
<dbReference type="InterPro" id="IPR000953">
    <property type="entry name" value="Chromo/chromo_shadow_dom"/>
</dbReference>
<evidence type="ECO:0000313" key="6">
    <source>
        <dbReference type="EnsemblMetazoa" id="XP_788901"/>
    </source>
</evidence>
<keyword evidence="7" id="KW-1185">Reference proteome</keyword>